<dbReference type="Gene3D" id="3.30.70.1210">
    <property type="entry name" value="Crispr-associated protein, domain 2"/>
    <property type="match status" value="1"/>
</dbReference>
<gene>
    <name evidence="2" type="primary">cas6e</name>
    <name evidence="2" type="ORF">JW613_31155</name>
</gene>
<feature type="compositionally biased region" description="Polar residues" evidence="1">
    <location>
        <begin position="182"/>
        <end position="191"/>
    </location>
</feature>
<reference evidence="2 3" key="1">
    <citation type="submission" date="2021-02" db="EMBL/GenBank/DDBJ databases">
        <title>Streptomyces spirodelae sp. nov., isolated from duckweed.</title>
        <authorList>
            <person name="Saimee Y."/>
            <person name="Duangmal K."/>
        </authorList>
    </citation>
    <scope>NUCLEOTIDE SEQUENCE [LARGE SCALE GENOMIC DNA]</scope>
    <source>
        <strain evidence="2 3">DSM 42105</strain>
    </source>
</reference>
<dbReference type="SUPFAM" id="SSF117987">
    <property type="entry name" value="CRISPR-associated protein"/>
    <property type="match status" value="2"/>
</dbReference>
<dbReference type="SMART" id="SM01101">
    <property type="entry name" value="CRISPR_assoc"/>
    <property type="match status" value="1"/>
</dbReference>
<name>A0ABS3Y5W0_9ACTN</name>
<dbReference type="RefSeq" id="WP_209214217.1">
    <property type="nucleotide sequence ID" value="NZ_JAFFZM010000027.1"/>
</dbReference>
<dbReference type="Proteomes" id="UP000721954">
    <property type="component" value="Unassembled WGS sequence"/>
</dbReference>
<dbReference type="Pfam" id="PF08798">
    <property type="entry name" value="CRISPR_assoc"/>
    <property type="match status" value="1"/>
</dbReference>
<feature type="region of interest" description="Disordered" evidence="1">
    <location>
        <begin position="174"/>
        <end position="197"/>
    </location>
</feature>
<dbReference type="Gene3D" id="3.30.70.1200">
    <property type="entry name" value="Crispr-associated protein, domain 1"/>
    <property type="match status" value="1"/>
</dbReference>
<evidence type="ECO:0000256" key="1">
    <source>
        <dbReference type="SAM" id="MobiDB-lite"/>
    </source>
</evidence>
<accession>A0ABS3Y5W0</accession>
<evidence type="ECO:0000313" key="2">
    <source>
        <dbReference type="EMBL" id="MBO8202701.1"/>
    </source>
</evidence>
<organism evidence="2 3">
    <name type="scientific">Streptomyces smyrnaeus</name>
    <dbReference type="NCBI Taxonomy" id="1387713"/>
    <lineage>
        <taxon>Bacteria</taxon>
        <taxon>Bacillati</taxon>
        <taxon>Actinomycetota</taxon>
        <taxon>Actinomycetes</taxon>
        <taxon>Kitasatosporales</taxon>
        <taxon>Streptomycetaceae</taxon>
        <taxon>Streptomyces</taxon>
    </lineage>
</organism>
<proteinExistence type="predicted"/>
<dbReference type="EMBL" id="JAFFZM010000027">
    <property type="protein sequence ID" value="MBO8202701.1"/>
    <property type="molecule type" value="Genomic_DNA"/>
</dbReference>
<dbReference type="GeneID" id="96263076"/>
<sequence length="250" mass="27512">MTTTTCPNPPTTATESAWLTRLRLNTAHRAVQRDLANAAALHRRVMTLVPEDLGDSPRSRAGILFRLDDDGTGTPALLVQSRIAPDTARLPHGYAQTQTKDMRTLITALRPGLRVRYRLLGNAVRRCGRNSTEGRWKQAIPLHGEEADRWWGERATSAGLLVHTVRSEPCEPLTAWHHTGEQPGTQRQPTKTGRKHRKDTVLVPHHATQFEGTATVHDADALRHALLHGIGRSKSYGCGLLSLAPAGHES</sequence>
<dbReference type="CDD" id="cd09727">
    <property type="entry name" value="Cas6_I-E"/>
    <property type="match status" value="1"/>
</dbReference>
<comment type="caution">
    <text evidence="2">The sequence shown here is derived from an EMBL/GenBank/DDBJ whole genome shotgun (WGS) entry which is preliminary data.</text>
</comment>
<keyword evidence="3" id="KW-1185">Reference proteome</keyword>
<dbReference type="NCBIfam" id="TIGR01907">
    <property type="entry name" value="casE_Cse3"/>
    <property type="match status" value="1"/>
</dbReference>
<evidence type="ECO:0000313" key="3">
    <source>
        <dbReference type="Proteomes" id="UP000721954"/>
    </source>
</evidence>
<dbReference type="InterPro" id="IPR010179">
    <property type="entry name" value="CRISPR-assoc_prot_Cse3"/>
</dbReference>
<protein>
    <submittedName>
        <fullName evidence="2">Type I-E CRISPR-associated protein Cas6/Cse3/CasE</fullName>
    </submittedName>
</protein>